<dbReference type="SUPFAM" id="SSF50405">
    <property type="entry name" value="Actin-crosslinking proteins"/>
    <property type="match status" value="1"/>
</dbReference>
<evidence type="ECO:0000313" key="2">
    <source>
        <dbReference type="EMBL" id="KAL0423869.1"/>
    </source>
</evidence>
<dbReference type="PANTHER" id="PTHR31205">
    <property type="entry name" value="ACTIN CROSS-LINKING PROTEIN (DUF569)"/>
    <property type="match status" value="1"/>
</dbReference>
<reference evidence="2" key="2">
    <citation type="journal article" date="2024" name="Plant">
        <title>Genomic evolution and insights into agronomic trait innovations of Sesamum species.</title>
        <authorList>
            <person name="Miao H."/>
            <person name="Wang L."/>
            <person name="Qu L."/>
            <person name="Liu H."/>
            <person name="Sun Y."/>
            <person name="Le M."/>
            <person name="Wang Q."/>
            <person name="Wei S."/>
            <person name="Zheng Y."/>
            <person name="Lin W."/>
            <person name="Duan Y."/>
            <person name="Cao H."/>
            <person name="Xiong S."/>
            <person name="Wang X."/>
            <person name="Wei L."/>
            <person name="Li C."/>
            <person name="Ma Q."/>
            <person name="Ju M."/>
            <person name="Zhao R."/>
            <person name="Li G."/>
            <person name="Mu C."/>
            <person name="Tian Q."/>
            <person name="Mei H."/>
            <person name="Zhang T."/>
            <person name="Gao T."/>
            <person name="Zhang H."/>
        </authorList>
    </citation>
    <scope>NUCLEOTIDE SEQUENCE</scope>
    <source>
        <strain evidence="2">G02</strain>
    </source>
</reference>
<dbReference type="InterPro" id="IPR007679">
    <property type="entry name" value="DUF569"/>
</dbReference>
<feature type="domain" description="DUF569" evidence="1">
    <location>
        <begin position="1"/>
        <end position="82"/>
    </location>
</feature>
<proteinExistence type="predicted"/>
<sequence length="120" mass="13520">MDFFRQAKSVRLISHKDRYLIAEEDRETIYQDTEPISQSSEKSTKNAVWLVEFVEGKDFIRLKSCFDTYLTASSIPLLPGVGEKGSSNIANLLRSCNRMGTLEGWNASEAEIILGQLFAP</sequence>
<reference evidence="2" key="1">
    <citation type="submission" date="2020-06" db="EMBL/GenBank/DDBJ databases">
        <authorList>
            <person name="Li T."/>
            <person name="Hu X."/>
            <person name="Zhang T."/>
            <person name="Song X."/>
            <person name="Zhang H."/>
            <person name="Dai N."/>
            <person name="Sheng W."/>
            <person name="Hou X."/>
            <person name="Wei L."/>
        </authorList>
    </citation>
    <scope>NUCLEOTIDE SEQUENCE</scope>
    <source>
        <strain evidence="2">G02</strain>
        <tissue evidence="2">Leaf</tissue>
    </source>
</reference>
<dbReference type="Gene3D" id="2.80.10.50">
    <property type="match status" value="1"/>
</dbReference>
<organism evidence="2">
    <name type="scientific">Sesamum radiatum</name>
    <name type="common">Black benniseed</name>
    <dbReference type="NCBI Taxonomy" id="300843"/>
    <lineage>
        <taxon>Eukaryota</taxon>
        <taxon>Viridiplantae</taxon>
        <taxon>Streptophyta</taxon>
        <taxon>Embryophyta</taxon>
        <taxon>Tracheophyta</taxon>
        <taxon>Spermatophyta</taxon>
        <taxon>Magnoliopsida</taxon>
        <taxon>eudicotyledons</taxon>
        <taxon>Gunneridae</taxon>
        <taxon>Pentapetalae</taxon>
        <taxon>asterids</taxon>
        <taxon>lamiids</taxon>
        <taxon>Lamiales</taxon>
        <taxon>Pedaliaceae</taxon>
        <taxon>Sesamum</taxon>
    </lineage>
</organism>
<dbReference type="InterPro" id="IPR008999">
    <property type="entry name" value="Actin-crosslinking"/>
</dbReference>
<dbReference type="EMBL" id="JACGWJ010000004">
    <property type="protein sequence ID" value="KAL0423869.1"/>
    <property type="molecule type" value="Genomic_DNA"/>
</dbReference>
<gene>
    <name evidence="2" type="ORF">Sradi_0921700</name>
</gene>
<dbReference type="Pfam" id="PF04601">
    <property type="entry name" value="DUF569"/>
    <property type="match status" value="1"/>
</dbReference>
<dbReference type="PANTHER" id="PTHR31205:SF77">
    <property type="entry name" value="CROSS-LINKING PROTEIN, PUTATIVE (DUF569)-RELATED"/>
    <property type="match status" value="1"/>
</dbReference>
<name>A0AAW2V4Q5_SESRA</name>
<evidence type="ECO:0000259" key="1">
    <source>
        <dbReference type="Pfam" id="PF04601"/>
    </source>
</evidence>
<comment type="caution">
    <text evidence="2">The sequence shown here is derived from an EMBL/GenBank/DDBJ whole genome shotgun (WGS) entry which is preliminary data.</text>
</comment>
<protein>
    <recommendedName>
        <fullName evidence="1">DUF569 domain-containing protein</fullName>
    </recommendedName>
</protein>
<dbReference type="AlphaFoldDB" id="A0AAW2V4Q5"/>
<accession>A0AAW2V4Q5</accession>